<keyword evidence="3" id="KW-0378">Hydrolase</keyword>
<reference evidence="3 4" key="1">
    <citation type="journal article" date="2014" name="Int. J. Syst. Evol. Microbiol.">
        <title>Arthrobacter pityocampae sp. nov., isolated from Thaumetopoea pityocampa (Lep., Thaumetopoeidae).</title>
        <authorList>
            <person name="Ince I.A."/>
            <person name="Demirbag Z."/>
            <person name="Kati H."/>
        </authorList>
    </citation>
    <scope>NUCLEOTIDE SEQUENCE [LARGE SCALE GENOMIC DNA]</scope>
    <source>
        <strain evidence="3 4">Tp2</strain>
    </source>
</reference>
<accession>A0A2S5ITY0</accession>
<dbReference type="AlphaFoldDB" id="A0A2S5ITY0"/>
<proteinExistence type="predicted"/>
<keyword evidence="1" id="KW-0812">Transmembrane</keyword>
<dbReference type="Proteomes" id="UP000239297">
    <property type="component" value="Unassembled WGS sequence"/>
</dbReference>
<evidence type="ECO:0000313" key="4">
    <source>
        <dbReference type="Proteomes" id="UP000239297"/>
    </source>
</evidence>
<sequence>MATQVDAKPTASSRARTLMEPLWADRRVGAAVALAVAVGCGLLLGWWTPRGPLTTAESLGTMLLCLLVGAAVGFLLRSRWAMLAAPVVVIIVFELTRIGTDGPTVDEIATSPYGIFAFIVGRGFHALVALPAMILGAALGAGAARRLTRIPGEAHRASAGVVVRRAVAALTAVALIALAVVLARPAGTAPIEAADGEPAPNSIAELTTVESGGKDLGLMLRGADVENPVLLFLAGGPGGSELGAMRNHLQKLEEYFVVATLDQRGTGTSYPELDPASTLTLESSVEDAISVTNTLRERFDEEKIYLMGQSGGTVYGVLAVQQEPELYHAYIGTGQMVSPLETDTIFYEDTLLWAEQSGDAALVEELERIGPPPYEDMLDYETALAYEHQVYPYDHTGNSEGEGGFSENFLVPEYTLTDQIHLLGSFMDTFSVIYPQLQDTDFRTDVTTLDVPVYFVQGAHEARGRAEPFAEWFELLEAPVKETTELSTSGHRPLFEQPDEFVAYLRDTVLVGTPPS</sequence>
<feature type="transmembrane region" description="Helical" evidence="1">
    <location>
        <begin position="28"/>
        <end position="47"/>
    </location>
</feature>
<comment type="caution">
    <text evidence="3">The sequence shown here is derived from an EMBL/GenBank/DDBJ whole genome shotgun (WGS) entry which is preliminary data.</text>
</comment>
<evidence type="ECO:0000313" key="3">
    <source>
        <dbReference type="EMBL" id="PPB48018.1"/>
    </source>
</evidence>
<organism evidence="3 4">
    <name type="scientific">Arthrobacter pityocampae</name>
    <dbReference type="NCBI Taxonomy" id="547334"/>
    <lineage>
        <taxon>Bacteria</taxon>
        <taxon>Bacillati</taxon>
        <taxon>Actinomycetota</taxon>
        <taxon>Actinomycetes</taxon>
        <taxon>Micrococcales</taxon>
        <taxon>Micrococcaceae</taxon>
        <taxon>Arthrobacter</taxon>
    </lineage>
</organism>
<evidence type="ECO:0000256" key="1">
    <source>
        <dbReference type="SAM" id="Phobius"/>
    </source>
</evidence>
<feature type="transmembrane region" description="Helical" evidence="1">
    <location>
        <begin position="83"/>
        <end position="100"/>
    </location>
</feature>
<dbReference type="Gene3D" id="3.40.50.1820">
    <property type="entry name" value="alpha/beta hydrolase"/>
    <property type="match status" value="1"/>
</dbReference>
<feature type="transmembrane region" description="Helical" evidence="1">
    <location>
        <begin position="162"/>
        <end position="183"/>
    </location>
</feature>
<name>A0A2S5ITY0_9MICC</name>
<dbReference type="EMBL" id="PRKW01000007">
    <property type="protein sequence ID" value="PPB48018.1"/>
    <property type="molecule type" value="Genomic_DNA"/>
</dbReference>
<keyword evidence="1" id="KW-0472">Membrane</keyword>
<evidence type="ECO:0000259" key="2">
    <source>
        <dbReference type="Pfam" id="PF12146"/>
    </source>
</evidence>
<dbReference type="InterPro" id="IPR029058">
    <property type="entry name" value="AB_hydrolase_fold"/>
</dbReference>
<feature type="transmembrane region" description="Helical" evidence="1">
    <location>
        <begin position="112"/>
        <end position="141"/>
    </location>
</feature>
<keyword evidence="4" id="KW-1185">Reference proteome</keyword>
<keyword evidence="1" id="KW-1133">Transmembrane helix</keyword>
<dbReference type="Pfam" id="PF12146">
    <property type="entry name" value="Hydrolase_4"/>
    <property type="match status" value="1"/>
</dbReference>
<dbReference type="RefSeq" id="WP_104122712.1">
    <property type="nucleotide sequence ID" value="NZ_PRKW01000007.1"/>
</dbReference>
<dbReference type="GO" id="GO:0016787">
    <property type="term" value="F:hydrolase activity"/>
    <property type="evidence" value="ECO:0007669"/>
    <property type="project" value="UniProtKB-KW"/>
</dbReference>
<dbReference type="InterPro" id="IPR022742">
    <property type="entry name" value="Hydrolase_4"/>
</dbReference>
<feature type="domain" description="Serine aminopeptidase S33" evidence="2">
    <location>
        <begin position="256"/>
        <end position="339"/>
    </location>
</feature>
<dbReference type="OrthoDB" id="9796770at2"/>
<dbReference type="SUPFAM" id="SSF53474">
    <property type="entry name" value="alpha/beta-Hydrolases"/>
    <property type="match status" value="1"/>
</dbReference>
<gene>
    <name evidence="3" type="ORF">C4K88_16320</name>
</gene>
<feature type="transmembrane region" description="Helical" evidence="1">
    <location>
        <begin position="59"/>
        <end position="76"/>
    </location>
</feature>
<protein>
    <submittedName>
        <fullName evidence="3">Alpha/beta hydrolase</fullName>
    </submittedName>
</protein>